<gene>
    <name evidence="1" type="ORF">SDC9_111026</name>
</gene>
<organism evidence="1">
    <name type="scientific">bioreactor metagenome</name>
    <dbReference type="NCBI Taxonomy" id="1076179"/>
    <lineage>
        <taxon>unclassified sequences</taxon>
        <taxon>metagenomes</taxon>
        <taxon>ecological metagenomes</taxon>
    </lineage>
</organism>
<protein>
    <recommendedName>
        <fullName evidence="2">HEAT repeat domain-containing protein</fullName>
    </recommendedName>
</protein>
<dbReference type="Gene3D" id="1.25.10.10">
    <property type="entry name" value="Leucine-rich Repeat Variant"/>
    <property type="match status" value="1"/>
</dbReference>
<evidence type="ECO:0000313" key="1">
    <source>
        <dbReference type="EMBL" id="MPM64140.1"/>
    </source>
</evidence>
<name>A0A645BFB1_9ZZZZ</name>
<dbReference type="InterPro" id="IPR011989">
    <property type="entry name" value="ARM-like"/>
</dbReference>
<dbReference type="AlphaFoldDB" id="A0A645BFB1"/>
<dbReference type="InterPro" id="IPR016024">
    <property type="entry name" value="ARM-type_fold"/>
</dbReference>
<reference evidence="1" key="1">
    <citation type="submission" date="2019-08" db="EMBL/GenBank/DDBJ databases">
        <authorList>
            <person name="Kucharzyk K."/>
            <person name="Murdoch R.W."/>
            <person name="Higgins S."/>
            <person name="Loffler F."/>
        </authorList>
    </citation>
    <scope>NUCLEOTIDE SEQUENCE</scope>
</reference>
<evidence type="ECO:0008006" key="2">
    <source>
        <dbReference type="Google" id="ProtNLM"/>
    </source>
</evidence>
<dbReference type="SUPFAM" id="SSF48371">
    <property type="entry name" value="ARM repeat"/>
    <property type="match status" value="1"/>
</dbReference>
<sequence length="507" mass="59072">MNQSNKKWFFSKENIEEKLLVVSKIGESGYPSLIPYLIPYLKHSNKNLRNKCCETILFLFTKIDSKKGFYESIKYCQISIDDIDFYEKKFPKEEYLNLLAISSFNSSGYIREKAVRKLIESKSERTIPFLIYRLADWVKQVRDVALQGFEYFKQSEFIDSLLENLPLFEWLQKVQRTDLSGLYNEVVNFIIWGNREYILKSFKKYPEKLRIIIAKYLSETYSDNYQELQLLIADKHFLVRSFAINHFDKLAKNEIELLLKDKSGKIRYQTLSKLKDCDTFSDLILNFIADESGTVRNFARYSLKNSNLDFAEIYSQNLQEKKQIIGSLNGLAEINAVGKVSIIDQYLSNPIIKVQKTAFFALQKLDNEKAYSFAVENLSVKATGLRNIIIEFLSHNATSDVLKKAREIYKQDNQDLKKSMLKLFSKIGGWSVIADLVIGTIDNDETIRILSAESIRNWKRQVTNLFIIPKQEDIENGKSALSLASKVLEEKKYFKEDPLNELEFYIK</sequence>
<accession>A0A645BFB1</accession>
<comment type="caution">
    <text evidence="1">The sequence shown here is derived from an EMBL/GenBank/DDBJ whole genome shotgun (WGS) entry which is preliminary data.</text>
</comment>
<proteinExistence type="predicted"/>
<dbReference type="EMBL" id="VSSQ01019790">
    <property type="protein sequence ID" value="MPM64140.1"/>
    <property type="molecule type" value="Genomic_DNA"/>
</dbReference>